<dbReference type="STRING" id="1429043.X474_17140"/>
<dbReference type="InterPro" id="IPR038460">
    <property type="entry name" value="AcetylCoA_hyd_C_sf"/>
</dbReference>
<keyword evidence="2 5" id="KW-0808">Transferase</keyword>
<dbReference type="EMBL" id="AZAC01000023">
    <property type="protein sequence ID" value="KIX12767.1"/>
    <property type="molecule type" value="Genomic_DNA"/>
</dbReference>
<dbReference type="InterPro" id="IPR046433">
    <property type="entry name" value="ActCoA_hydro"/>
</dbReference>
<dbReference type="Gene3D" id="3.40.1080.10">
    <property type="entry name" value="Glutaconate Coenzyme A-transferase"/>
    <property type="match status" value="1"/>
</dbReference>
<feature type="domain" description="N-acetyltransferase" evidence="4">
    <location>
        <begin position="463"/>
        <end position="622"/>
    </location>
</feature>
<dbReference type="SUPFAM" id="SSF55729">
    <property type="entry name" value="Acyl-CoA N-acyltransferases (Nat)"/>
    <property type="match status" value="1"/>
</dbReference>
<dbReference type="OrthoDB" id="9801795at2"/>
<dbReference type="InParanoid" id="A0A0D2GCT2"/>
<dbReference type="Proteomes" id="UP000032233">
    <property type="component" value="Unassembled WGS sequence"/>
</dbReference>
<reference evidence="5 6" key="1">
    <citation type="submission" date="2013-11" db="EMBL/GenBank/DDBJ databases">
        <title>Metagenomic analysis of a methanogenic consortium involved in long chain n-alkane degradation.</title>
        <authorList>
            <person name="Davidova I.A."/>
            <person name="Callaghan A.V."/>
            <person name="Wawrik B."/>
            <person name="Pruitt S."/>
            <person name="Marks C."/>
            <person name="Duncan K.E."/>
            <person name="Suflita J.M."/>
        </authorList>
    </citation>
    <scope>NUCLEOTIDE SEQUENCE [LARGE SCALE GENOMIC DNA]</scope>
    <source>
        <strain evidence="5 6">SPR</strain>
    </source>
</reference>
<dbReference type="Pfam" id="PF02550">
    <property type="entry name" value="AcetylCoA_hydro"/>
    <property type="match status" value="1"/>
</dbReference>
<evidence type="ECO:0000256" key="3">
    <source>
        <dbReference type="SAM" id="MobiDB-lite"/>
    </source>
</evidence>
<dbReference type="InterPro" id="IPR000182">
    <property type="entry name" value="GNAT_dom"/>
</dbReference>
<organism evidence="5 6">
    <name type="scientific">Dethiosulfatarculus sandiegensis</name>
    <dbReference type="NCBI Taxonomy" id="1429043"/>
    <lineage>
        <taxon>Bacteria</taxon>
        <taxon>Pseudomonadati</taxon>
        <taxon>Thermodesulfobacteriota</taxon>
        <taxon>Desulfarculia</taxon>
        <taxon>Desulfarculales</taxon>
        <taxon>Desulfarculaceae</taxon>
        <taxon>Dethiosulfatarculus</taxon>
    </lineage>
</organism>
<evidence type="ECO:0000256" key="2">
    <source>
        <dbReference type="ARBA" id="ARBA00022679"/>
    </source>
</evidence>
<dbReference type="PANTHER" id="PTHR21432">
    <property type="entry name" value="ACETYL-COA HYDROLASE-RELATED"/>
    <property type="match status" value="1"/>
</dbReference>
<evidence type="ECO:0000313" key="5">
    <source>
        <dbReference type="EMBL" id="KIX12767.1"/>
    </source>
</evidence>
<dbReference type="InterPro" id="IPR003702">
    <property type="entry name" value="ActCoA_hydro_N"/>
</dbReference>
<dbReference type="GO" id="GO:0008775">
    <property type="term" value="F:acetate CoA-transferase activity"/>
    <property type="evidence" value="ECO:0007669"/>
    <property type="project" value="InterPro"/>
</dbReference>
<dbReference type="Gene3D" id="3.40.630.30">
    <property type="match status" value="1"/>
</dbReference>
<feature type="region of interest" description="Disordered" evidence="3">
    <location>
        <begin position="615"/>
        <end position="644"/>
    </location>
</feature>
<dbReference type="Pfam" id="PF13302">
    <property type="entry name" value="Acetyltransf_3"/>
    <property type="match status" value="1"/>
</dbReference>
<dbReference type="GO" id="GO:0016747">
    <property type="term" value="F:acyltransferase activity, transferring groups other than amino-acyl groups"/>
    <property type="evidence" value="ECO:0007669"/>
    <property type="project" value="InterPro"/>
</dbReference>
<dbReference type="Pfam" id="PF13336">
    <property type="entry name" value="AcetylCoA_hyd_C"/>
    <property type="match status" value="1"/>
</dbReference>
<dbReference type="InterPro" id="IPR016181">
    <property type="entry name" value="Acyl_CoA_acyltransferase"/>
</dbReference>
<dbReference type="GO" id="GO:0006083">
    <property type="term" value="P:acetate metabolic process"/>
    <property type="evidence" value="ECO:0007669"/>
    <property type="project" value="InterPro"/>
</dbReference>
<protein>
    <submittedName>
        <fullName evidence="5">GCN5 family acetyltransferase</fullName>
    </submittedName>
</protein>
<sequence length="660" mass="72880">MAKKNIPPWKKKIVSPETVLKKLEPGMSIFVSTGAAEPRTMIKHLMESDDGNLQDLELIQLLSFGEAVGAGEAVAKKFRLKTFFSGWVAGEAITSGKVDLIPSRFSLIPSLIHTGQIPIDAAFVQISPPDESGYASLGMAVDVARQAMSRASLVVGEINPKVPVTFGDTFVSVDELDYLVESTEPPLYFPRWPVGDVYNKVAANVASVIEDGSCLAFSIGPLFEALAKHLMCKKNLGLHTPVFTDALMDLVKSGAVTNRAKGIFRGKCLVSYAMGTKELLSWLNKNPLVEFQGMDKVFHPMGIGQNRKFVAVFPARKVGLTGRVALHVGKGNVTAGPGEGMDFINGAELSPGGFTIFALPSRNLKNEPNIKVSISDYPNIFTMREAVHMVATEFGVATLDGRTVRERAQALIDIAHPEDRSELVEEAKARNMIFPDQIFLAESAHLYPSEISLDHVFKNQVSVHFRAIRPSDEEEMRRLFYRFSDESVYYRYFSPIRSMPHAKMQEYVNVDYRTTMSIVGIVTERGQKKLIAEGRYTRYPNRPFADVAFIVDEKYQGLGIASFTLSLLTQLARERGVQTFTADVLNTNRGMMKVFEKSGLKFKAHLEGGEYHLEIPLGEPEPSQEITGRTPPRGSGNNENTLGLGRAILARLGNRSKEKP</sequence>
<comment type="caution">
    <text evidence="5">The sequence shown here is derived from an EMBL/GenBank/DDBJ whole genome shotgun (WGS) entry which is preliminary data.</text>
</comment>
<name>A0A0D2GCT2_9BACT</name>
<dbReference type="RefSeq" id="WP_082464407.1">
    <property type="nucleotide sequence ID" value="NZ_AZAC01000023.1"/>
</dbReference>
<dbReference type="SUPFAM" id="SSF100950">
    <property type="entry name" value="NagB/RpiA/CoA transferase-like"/>
    <property type="match status" value="2"/>
</dbReference>
<dbReference type="PROSITE" id="PS51186">
    <property type="entry name" value="GNAT"/>
    <property type="match status" value="1"/>
</dbReference>
<evidence type="ECO:0000259" key="4">
    <source>
        <dbReference type="PROSITE" id="PS51186"/>
    </source>
</evidence>
<dbReference type="PATRIC" id="fig|1429043.3.peg.3624"/>
<dbReference type="AlphaFoldDB" id="A0A0D2GCT2"/>
<comment type="similarity">
    <text evidence="1">Belongs to the acetyl-CoA hydrolase/transferase family.</text>
</comment>
<keyword evidence="6" id="KW-1185">Reference proteome</keyword>
<dbReference type="Gene3D" id="3.40.1080.20">
    <property type="entry name" value="Acetyl-CoA hydrolase/transferase C-terminal domain"/>
    <property type="match status" value="1"/>
</dbReference>
<dbReference type="InterPro" id="IPR037171">
    <property type="entry name" value="NagB/RpiA_transferase-like"/>
</dbReference>
<accession>A0A0D2GCT2</accession>
<proteinExistence type="inferred from homology"/>
<gene>
    <name evidence="5" type="ORF">X474_17140</name>
</gene>
<evidence type="ECO:0000256" key="1">
    <source>
        <dbReference type="ARBA" id="ARBA00009632"/>
    </source>
</evidence>
<dbReference type="CDD" id="cd04301">
    <property type="entry name" value="NAT_SF"/>
    <property type="match status" value="1"/>
</dbReference>
<dbReference type="Gene3D" id="3.30.750.70">
    <property type="entry name" value="4-hydroxybutyrate coenzyme like domains"/>
    <property type="match status" value="1"/>
</dbReference>
<dbReference type="InterPro" id="IPR026888">
    <property type="entry name" value="AcetylCoA_hyd_C"/>
</dbReference>
<dbReference type="PANTHER" id="PTHR21432:SF20">
    <property type="entry name" value="ACETYL-COA HYDROLASE"/>
    <property type="match status" value="1"/>
</dbReference>
<evidence type="ECO:0000313" key="6">
    <source>
        <dbReference type="Proteomes" id="UP000032233"/>
    </source>
</evidence>